<dbReference type="RefSeq" id="XP_015874104.2">
    <property type="nucleotide sequence ID" value="XM_016018618.4"/>
</dbReference>
<accession>A0A6P3ZA25</accession>
<organism evidence="6 7">
    <name type="scientific">Ziziphus jujuba</name>
    <name type="common">Chinese jujube</name>
    <name type="synonym">Ziziphus sativa</name>
    <dbReference type="NCBI Taxonomy" id="326968"/>
    <lineage>
        <taxon>Eukaryota</taxon>
        <taxon>Viridiplantae</taxon>
        <taxon>Streptophyta</taxon>
        <taxon>Embryophyta</taxon>
        <taxon>Tracheophyta</taxon>
        <taxon>Spermatophyta</taxon>
        <taxon>Magnoliopsida</taxon>
        <taxon>eudicotyledons</taxon>
        <taxon>Gunneridae</taxon>
        <taxon>Pentapetalae</taxon>
        <taxon>rosids</taxon>
        <taxon>fabids</taxon>
        <taxon>Rosales</taxon>
        <taxon>Rhamnaceae</taxon>
        <taxon>Paliureae</taxon>
        <taxon>Ziziphus</taxon>
    </lineage>
</organism>
<evidence type="ECO:0000256" key="1">
    <source>
        <dbReference type="ARBA" id="ARBA00002568"/>
    </source>
</evidence>
<proteinExistence type="inferred from homology"/>
<evidence type="ECO:0000313" key="7">
    <source>
        <dbReference type="RefSeq" id="XP_015874104.2"/>
    </source>
</evidence>
<reference evidence="7" key="1">
    <citation type="submission" date="2025-08" db="UniProtKB">
        <authorList>
            <consortium name="RefSeq"/>
        </authorList>
    </citation>
    <scope>IDENTIFICATION</scope>
    <source>
        <tissue evidence="7">Seedling</tissue>
    </source>
</reference>
<keyword evidence="6" id="KW-1185">Reference proteome</keyword>
<evidence type="ECO:0000313" key="6">
    <source>
        <dbReference type="Proteomes" id="UP001652623"/>
    </source>
</evidence>
<evidence type="ECO:0000256" key="5">
    <source>
        <dbReference type="RuleBase" id="RU369052"/>
    </source>
</evidence>
<evidence type="ECO:0000256" key="4">
    <source>
        <dbReference type="ARBA" id="ARBA00022851"/>
    </source>
</evidence>
<comment type="similarity">
    <text evidence="2 5">Belongs to the metallothionein superfamily. Type 15 family.</text>
</comment>
<dbReference type="Proteomes" id="UP001652623">
    <property type="component" value="Chromosome 10"/>
</dbReference>
<dbReference type="InterPro" id="IPR000347">
    <property type="entry name" value="Metalthion_15p"/>
</dbReference>
<keyword evidence="3 5" id="KW-0479">Metal-binding</keyword>
<evidence type="ECO:0000256" key="3">
    <source>
        <dbReference type="ARBA" id="ARBA00022723"/>
    </source>
</evidence>
<name>A0A6P3ZA25_ZIZJJ</name>
<dbReference type="PANTHER" id="PTHR33543">
    <property type="entry name" value="METALLOTHIONEIN-LIKE PROTEIN 2A"/>
    <property type="match status" value="1"/>
</dbReference>
<evidence type="ECO:0000256" key="2">
    <source>
        <dbReference type="ARBA" id="ARBA00005802"/>
    </source>
</evidence>
<dbReference type="Pfam" id="PF01439">
    <property type="entry name" value="Metallothio_2"/>
    <property type="match status" value="1"/>
</dbReference>
<gene>
    <name evidence="7" type="primary">LOC107411103</name>
</gene>
<protein>
    <recommendedName>
        <fullName evidence="5">Metallothionein-like protein</fullName>
    </recommendedName>
</protein>
<sequence>MSGCGCGSSCSCGSGCKCGRNPDLGYSEKTTTETIIVGVAPVKIDNDGSEVSHGTENEGCGCGSNCQCDPCTCK</sequence>
<comment type="function">
    <text evidence="1 5">Metallothioneins have a high content of cysteine residues that bind various heavy metals.</text>
</comment>
<dbReference type="PANTHER" id="PTHR33543:SF37">
    <property type="entry name" value="METALLOTHIONEIN-LIKE PROTEIN 4B"/>
    <property type="match status" value="1"/>
</dbReference>
<keyword evidence="4 5" id="KW-0480">Metal-thiolate cluster</keyword>
<dbReference type="GeneID" id="107411103"/>